<protein>
    <recommendedName>
        <fullName evidence="4">Knr4/Smi1-like domain-containing protein</fullName>
    </recommendedName>
</protein>
<feature type="compositionally biased region" description="Low complexity" evidence="1">
    <location>
        <begin position="610"/>
        <end position="637"/>
    </location>
</feature>
<dbReference type="GO" id="GO:0043332">
    <property type="term" value="C:mating projection tip"/>
    <property type="evidence" value="ECO:0007669"/>
    <property type="project" value="TreeGrafter"/>
</dbReference>
<feature type="compositionally biased region" description="Polar residues" evidence="1">
    <location>
        <begin position="20"/>
        <end position="34"/>
    </location>
</feature>
<feature type="compositionally biased region" description="Acidic residues" evidence="1">
    <location>
        <begin position="419"/>
        <end position="432"/>
    </location>
</feature>
<feature type="region of interest" description="Disordered" evidence="1">
    <location>
        <begin position="684"/>
        <end position="779"/>
    </location>
</feature>
<accession>A0AAV5GP34</accession>
<feature type="compositionally biased region" description="Basic and acidic residues" evidence="1">
    <location>
        <begin position="409"/>
        <end position="418"/>
    </location>
</feature>
<evidence type="ECO:0008006" key="4">
    <source>
        <dbReference type="Google" id="ProtNLM"/>
    </source>
</evidence>
<organism evidence="2 3">
    <name type="scientific">Rhodotorula paludigena</name>
    <dbReference type="NCBI Taxonomy" id="86838"/>
    <lineage>
        <taxon>Eukaryota</taxon>
        <taxon>Fungi</taxon>
        <taxon>Dikarya</taxon>
        <taxon>Basidiomycota</taxon>
        <taxon>Pucciniomycotina</taxon>
        <taxon>Microbotryomycetes</taxon>
        <taxon>Sporidiobolales</taxon>
        <taxon>Sporidiobolaceae</taxon>
        <taxon>Rhodotorula</taxon>
    </lineage>
</organism>
<dbReference type="PANTHER" id="PTHR47432">
    <property type="entry name" value="CELL WALL ASSEMBLY REGULATOR SMI1"/>
    <property type="match status" value="1"/>
</dbReference>
<reference evidence="2 3" key="1">
    <citation type="submission" date="2021-12" db="EMBL/GenBank/DDBJ databases">
        <title>High titer production of polyol ester of fatty acids by Rhodotorula paludigena BS15 towards product separation-free biomass refinery.</title>
        <authorList>
            <person name="Mano J."/>
            <person name="Ono H."/>
            <person name="Tanaka T."/>
            <person name="Naito K."/>
            <person name="Sushida H."/>
            <person name="Ike M."/>
            <person name="Tokuyasu K."/>
            <person name="Kitaoka M."/>
        </authorList>
    </citation>
    <scope>NUCLEOTIDE SEQUENCE [LARGE SCALE GENOMIC DNA]</scope>
    <source>
        <strain evidence="2 3">BS15</strain>
    </source>
</reference>
<feature type="compositionally biased region" description="Polar residues" evidence="1">
    <location>
        <begin position="710"/>
        <end position="722"/>
    </location>
</feature>
<sequence length="789" mass="81514">MFSFLFGGSASSKKRVSHPFPSSSRQRYPPSDSTHPYGGSTGTPAGAEGGYDDVALGGGGDLAGGGIMAASRTSFSAPAATDGSFVGTAGESAPSTSYTVESSYPPLPSFSRPSSSASSAAAATRYPPLAHTFARLHALLDAQSPSLLDTLSPPLSPSDPALDSLAAAIAPYRLPPAVVESYLHAHDGQDSLSFGGATVSGGGSAGGASLGGKGLVYGLWWLPLERVEEEWRFWRRLESAGGLVGAGVGGDAFAANAGEMARRQRGAGGRTHPYVPEEQASRAGPSAVDGGEEAGTTMQGMSSFPAGWVRNRYSHPGWLPLLTDHCGNYIGVDLDPPPPSSPTSPTRAHAAPGAPGSTARTYGQPGQVIAFGREIDEKVVLFPGDGPGGWARFLAAFVDDVEKGEFARLGERPARSADSDEERWDGAGEDEERQGGAYARRRDSDSSGEFDDGDGLGERGYFESDMYGEEVIGSGPGARSAQTWVLRSEYRRLDRKLDLPGGIIGLLCERSRRKWRALGVGSAQPQAHSMMSVAGARRPLSVVVSAGVETKPEDEDEPKSAATERPAASDVKGKGKENDAPADAAAGTLSPSLVLSPPSPEVERAPQLPSQASSRSNSSSFHLGDPPRTSSSASGPRAPRRPPPPPAAPIDLPTFSELDFSDLHAPSAPGERPVVIPRASWLLSDANNTGGGKSRSPSGGVAGGMLSRLSFGSSAGTRSPPDSATILPLSRAPSHGDLRGEDAHGETVAQIGERNTSRTALVASSPEQSSPVEGPASPVEHVQVVSHVA</sequence>
<dbReference type="InterPro" id="IPR051873">
    <property type="entry name" value="KNR4/SMI1_regulator"/>
</dbReference>
<keyword evidence="3" id="KW-1185">Reference proteome</keyword>
<evidence type="ECO:0000256" key="1">
    <source>
        <dbReference type="SAM" id="MobiDB-lite"/>
    </source>
</evidence>
<comment type="caution">
    <text evidence="2">The sequence shown here is derived from an EMBL/GenBank/DDBJ whole genome shotgun (WGS) entry which is preliminary data.</text>
</comment>
<dbReference type="AlphaFoldDB" id="A0AAV5GP34"/>
<dbReference type="EMBL" id="BQKY01000008">
    <property type="protein sequence ID" value="GJN91137.1"/>
    <property type="molecule type" value="Genomic_DNA"/>
</dbReference>
<evidence type="ECO:0000313" key="2">
    <source>
        <dbReference type="EMBL" id="GJN91137.1"/>
    </source>
</evidence>
<gene>
    <name evidence="2" type="ORF">Rhopal_004155-T1</name>
</gene>
<dbReference type="Proteomes" id="UP001342314">
    <property type="component" value="Unassembled WGS sequence"/>
</dbReference>
<feature type="compositionally biased region" description="Acidic residues" evidence="1">
    <location>
        <begin position="446"/>
        <end position="455"/>
    </location>
</feature>
<evidence type="ECO:0000313" key="3">
    <source>
        <dbReference type="Proteomes" id="UP001342314"/>
    </source>
</evidence>
<feature type="compositionally biased region" description="Basic and acidic residues" evidence="1">
    <location>
        <begin position="734"/>
        <end position="745"/>
    </location>
</feature>
<feature type="region of interest" description="Disordered" evidence="1">
    <location>
        <begin position="95"/>
        <end position="116"/>
    </location>
</feature>
<name>A0AAV5GP34_9BASI</name>
<feature type="region of interest" description="Disordered" evidence="1">
    <location>
        <begin position="409"/>
        <end position="459"/>
    </location>
</feature>
<proteinExistence type="predicted"/>
<feature type="region of interest" description="Disordered" evidence="1">
    <location>
        <begin position="265"/>
        <end position="297"/>
    </location>
</feature>
<feature type="region of interest" description="Disordered" evidence="1">
    <location>
        <begin position="547"/>
        <end position="672"/>
    </location>
</feature>
<feature type="region of interest" description="Disordered" evidence="1">
    <location>
        <begin position="1"/>
        <end position="56"/>
    </location>
</feature>
<feature type="region of interest" description="Disordered" evidence="1">
    <location>
        <begin position="332"/>
        <end position="363"/>
    </location>
</feature>
<dbReference type="PANTHER" id="PTHR47432:SF1">
    <property type="entry name" value="CELL WALL ASSEMBLY REGULATOR SMI1"/>
    <property type="match status" value="1"/>
</dbReference>
<dbReference type="GO" id="GO:0070880">
    <property type="term" value="P:fungal-type cell wall beta-glucan biosynthetic process"/>
    <property type="evidence" value="ECO:0007669"/>
    <property type="project" value="TreeGrafter"/>
</dbReference>